<dbReference type="AlphaFoldDB" id="A0A140DU51"/>
<evidence type="ECO:0000313" key="1">
    <source>
        <dbReference type="EMBL" id="AMK54178.1"/>
    </source>
</evidence>
<name>A0A140DU51_9FIRM</name>
<organism evidence="1 2">
    <name type="scientific">Faecalibaculum rodentium</name>
    <dbReference type="NCBI Taxonomy" id="1702221"/>
    <lineage>
        <taxon>Bacteria</taxon>
        <taxon>Bacillati</taxon>
        <taxon>Bacillota</taxon>
        <taxon>Erysipelotrichia</taxon>
        <taxon>Erysipelotrichales</taxon>
        <taxon>Erysipelotrichaceae</taxon>
        <taxon>Faecalibaculum</taxon>
    </lineage>
</organism>
<proteinExistence type="predicted"/>
<gene>
    <name evidence="1" type="ORF">AALO17_10440</name>
</gene>
<dbReference type="KEGG" id="fro:AALO17_10440"/>
<dbReference type="EMBL" id="CP011391">
    <property type="protein sequence ID" value="AMK54178.1"/>
    <property type="molecule type" value="Genomic_DNA"/>
</dbReference>
<protein>
    <submittedName>
        <fullName evidence="1">Uncharacterized protein</fullName>
    </submittedName>
</protein>
<dbReference type="Proteomes" id="UP000069771">
    <property type="component" value="Chromosome"/>
</dbReference>
<accession>A0A140DU51</accession>
<sequence>MILSYSAVMYLQTVASHSAFQKDRAVRSDGWVQNGTKKGIGSP</sequence>
<reference evidence="1 2" key="1">
    <citation type="journal article" date="2016" name="Gut Pathog.">
        <title>Whole genome sequencing of "Faecalibaculum rodentium" ALO17, isolated from C57BL/6J laboratory mouse feces.</title>
        <authorList>
            <person name="Lim S."/>
            <person name="Chang D.H."/>
            <person name="Ahn S."/>
            <person name="Kim B.C."/>
        </authorList>
    </citation>
    <scope>NUCLEOTIDE SEQUENCE [LARGE SCALE GENOMIC DNA]</scope>
    <source>
        <strain evidence="1 2">Alo17</strain>
    </source>
</reference>
<evidence type="ECO:0000313" key="2">
    <source>
        <dbReference type="Proteomes" id="UP000069771"/>
    </source>
</evidence>
<keyword evidence="2" id="KW-1185">Reference proteome</keyword>